<dbReference type="Proteomes" id="UP000243308">
    <property type="component" value="Unassembled WGS sequence"/>
</dbReference>
<keyword evidence="3" id="KW-1185">Reference proteome</keyword>
<evidence type="ECO:0000256" key="1">
    <source>
        <dbReference type="SAM" id="MobiDB-lite"/>
    </source>
</evidence>
<feature type="compositionally biased region" description="Low complexity" evidence="1">
    <location>
        <begin position="494"/>
        <end position="522"/>
    </location>
</feature>
<organism evidence="2 3">
    <name type="scientific">Podila verticillata NRRL 6337</name>
    <dbReference type="NCBI Taxonomy" id="1069443"/>
    <lineage>
        <taxon>Eukaryota</taxon>
        <taxon>Fungi</taxon>
        <taxon>Fungi incertae sedis</taxon>
        <taxon>Mucoromycota</taxon>
        <taxon>Mortierellomycotina</taxon>
        <taxon>Mortierellomycetes</taxon>
        <taxon>Mortierellales</taxon>
        <taxon>Mortierellaceae</taxon>
        <taxon>Podila</taxon>
    </lineage>
</organism>
<evidence type="ECO:0000313" key="2">
    <source>
        <dbReference type="EMBL" id="KFH62648.1"/>
    </source>
</evidence>
<proteinExistence type="predicted"/>
<feature type="compositionally biased region" description="Low complexity" evidence="1">
    <location>
        <begin position="308"/>
        <end position="328"/>
    </location>
</feature>
<feature type="compositionally biased region" description="Polar residues" evidence="1">
    <location>
        <begin position="75"/>
        <end position="87"/>
    </location>
</feature>
<sequence length="733" mass="78532">MATLTASSQTAEAILSRARRLSSNAFERVHPPTSFSEGEDHRTSTNSGLFDLAAHRRSISQQRASISRISTSTTNNDALPPSTSLAQTTTTTTTDPIVLVQSSQESTIDKDNNNNCKDTFLDPGAQTLPHASTGLTPIPSRPRALTLEAVHESLSPPSSPGQIKGEDAHRKHRSEDGSGLVRGILVAFRQQIALDSPTSDRKMDKDIVTEASLVNSGYLIVSAPEPEPSPSPSSEVIKVTAEKISPSEPEDSTNPVSTGTPILMDETKEEEGSTICDVSDSQDIRDDDDDDSEKSESDEPAEPLSSESPTRAPPIISSTSTPTTSSATEYYHDAKTAFLTKMGRRKNSFSEGHETDSSSIKSNSTHLSSTSSTNAKLSKKRSSKLFGKLVPKFLQTSFSPTLSTSSTSPRSQTASLSPLSTRSNRSGSMGGHSPSGKADNGSVKSVGSSPAFRTGSQELLTRRSGLDLEQCSPGVDEPTCPEYLESLRAEMNGSPSVLSGRRSSCSSNASRRSSHSNGSKPSESLTTSVDKAETDAIKNGQGHFTFEVEYDEDEEDEDEVEDEDESDKGRQTTDSKVDDSCLSAGYTSMDPPLSPYIIDENCDDDFFLNSVLRKKSLHSPAPPHASCNSEPVMSCSYPSNATISTVNSMATTPSLSGWSNNSSQASTPSPTSPSANGQVYPFPVTGTTTAKDSPHYQYRSNPLPPPINELVDEKRSRLRDAVGEWRRTANQSC</sequence>
<feature type="region of interest" description="Disordered" evidence="1">
    <location>
        <begin position="398"/>
        <end position="599"/>
    </location>
</feature>
<reference evidence="2 3" key="1">
    <citation type="submission" date="2011-02" db="EMBL/GenBank/DDBJ databases">
        <title>The Genome Sequence of Mortierella verticillata NRRL 6337.</title>
        <authorList>
            <consortium name="The Broad Institute Genome Sequencing Platform"/>
            <person name="Russ C."/>
            <person name="Cuomo C."/>
            <person name="Burger G."/>
            <person name="Gray M.W."/>
            <person name="Holland P.W.H."/>
            <person name="King N."/>
            <person name="Lang F.B.F."/>
            <person name="Roger A.J."/>
            <person name="Ruiz-Trillo I."/>
            <person name="Young S.K."/>
            <person name="Zeng Q."/>
            <person name="Gargeya S."/>
            <person name="Alvarado L."/>
            <person name="Berlin A."/>
            <person name="Chapman S.B."/>
            <person name="Chen Z."/>
            <person name="Freedman E."/>
            <person name="Gellesch M."/>
            <person name="Goldberg J."/>
            <person name="Griggs A."/>
            <person name="Gujja S."/>
            <person name="Heilman E."/>
            <person name="Heiman D."/>
            <person name="Howarth C."/>
            <person name="Mehta T."/>
            <person name="Neiman D."/>
            <person name="Pearson M."/>
            <person name="Roberts A."/>
            <person name="Saif S."/>
            <person name="Shea T."/>
            <person name="Shenoy N."/>
            <person name="Sisk P."/>
            <person name="Stolte C."/>
            <person name="Sykes S."/>
            <person name="White J."/>
            <person name="Yandava C."/>
            <person name="Haas B."/>
            <person name="Nusbaum C."/>
            <person name="Birren B."/>
        </authorList>
    </citation>
    <scope>NUCLEOTIDE SEQUENCE [LARGE SCALE GENOMIC DNA]</scope>
    <source>
        <strain evidence="2 3">NRRL 6337</strain>
    </source>
</reference>
<evidence type="ECO:0000313" key="3">
    <source>
        <dbReference type="Proteomes" id="UP000243308"/>
    </source>
</evidence>
<dbReference type="AlphaFoldDB" id="A0A086TL21"/>
<accession>A0A086TL21</accession>
<feature type="region of interest" description="Disordered" evidence="1">
    <location>
        <begin position="152"/>
        <end position="177"/>
    </location>
</feature>
<feature type="compositionally biased region" description="Low complexity" evidence="1">
    <location>
        <begin position="61"/>
        <end position="74"/>
    </location>
</feature>
<feature type="region of interest" description="Disordered" evidence="1">
    <location>
        <begin position="648"/>
        <end position="715"/>
    </location>
</feature>
<name>A0A086TL21_9FUNG</name>
<feature type="region of interest" description="Disordered" evidence="1">
    <location>
        <begin position="19"/>
        <end position="46"/>
    </location>
</feature>
<feature type="compositionally biased region" description="Polar residues" evidence="1">
    <location>
        <begin position="418"/>
        <end position="427"/>
    </location>
</feature>
<feature type="region of interest" description="Disordered" evidence="1">
    <location>
        <begin position="61"/>
        <end position="90"/>
    </location>
</feature>
<feature type="region of interest" description="Disordered" evidence="1">
    <location>
        <begin position="222"/>
        <end position="329"/>
    </location>
</feature>
<dbReference type="EMBL" id="KN042431">
    <property type="protein sequence ID" value="KFH62648.1"/>
    <property type="molecule type" value="Genomic_DNA"/>
</dbReference>
<dbReference type="OrthoDB" id="2449632at2759"/>
<gene>
    <name evidence="2" type="ORF">MVEG_12040</name>
</gene>
<feature type="compositionally biased region" description="Low complexity" evidence="1">
    <location>
        <begin position="398"/>
        <end position="417"/>
    </location>
</feature>
<feature type="compositionally biased region" description="Polar residues" evidence="1">
    <location>
        <begin position="648"/>
        <end position="658"/>
    </location>
</feature>
<feature type="compositionally biased region" description="Acidic residues" evidence="1">
    <location>
        <begin position="548"/>
        <end position="566"/>
    </location>
</feature>
<feature type="region of interest" description="Disordered" evidence="1">
    <location>
        <begin position="345"/>
        <end position="381"/>
    </location>
</feature>
<feature type="compositionally biased region" description="Low complexity" evidence="1">
    <location>
        <begin position="659"/>
        <end position="676"/>
    </location>
</feature>
<feature type="compositionally biased region" description="Basic and acidic residues" evidence="1">
    <location>
        <begin position="164"/>
        <end position="176"/>
    </location>
</feature>
<feature type="compositionally biased region" description="Low complexity" evidence="1">
    <location>
        <begin position="357"/>
        <end position="373"/>
    </location>
</feature>
<feature type="compositionally biased region" description="Acidic residues" evidence="1">
    <location>
        <begin position="285"/>
        <end position="301"/>
    </location>
</feature>
<protein>
    <submittedName>
        <fullName evidence="2">Uncharacterized protein</fullName>
    </submittedName>
</protein>
<feature type="compositionally biased region" description="Basic and acidic residues" evidence="1">
    <location>
        <begin position="567"/>
        <end position="579"/>
    </location>
</feature>